<feature type="domain" description="Peptidase S8/S53" evidence="7">
    <location>
        <begin position="300"/>
        <end position="582"/>
    </location>
</feature>
<dbReference type="AlphaFoldDB" id="A0A7Z1DZW7"/>
<dbReference type="PRINTS" id="PR00723">
    <property type="entry name" value="SUBTILISIN"/>
</dbReference>
<gene>
    <name evidence="8" type="ORF">B9Q17_14930</name>
</gene>
<comment type="caution">
    <text evidence="8">The sequence shown here is derived from an EMBL/GenBank/DDBJ whole genome shotgun (WGS) entry which is preliminary data.</text>
</comment>
<dbReference type="InterPro" id="IPR050131">
    <property type="entry name" value="Peptidase_S8_subtilisin-like"/>
</dbReference>
<dbReference type="InterPro" id="IPR036852">
    <property type="entry name" value="Peptidase_S8/S53_dom_sf"/>
</dbReference>
<evidence type="ECO:0000256" key="4">
    <source>
        <dbReference type="ARBA" id="ARBA00022825"/>
    </source>
</evidence>
<dbReference type="InterPro" id="IPR023828">
    <property type="entry name" value="Peptidase_S8_Ser-AS"/>
</dbReference>
<dbReference type="EMBL" id="NEFY01000001">
    <property type="protein sequence ID" value="OZC37832.1"/>
    <property type="molecule type" value="Genomic_DNA"/>
</dbReference>
<protein>
    <submittedName>
        <fullName evidence="8">Peptidase S8</fullName>
    </submittedName>
</protein>
<sequence>MAVLAGCGGGGSGSSVPALPPSPLSGVISIEANSRVDQDTMNQLGLEGAQVATGTQALPASFVLAGYVSGAAGTYPSASAQCQPFAYAEDAVDEYSVPLAAGETLVLESFGSCLADPELELVVEGAGPLSASVNAGPARYTLTAGDSTEYRVTVRNTGNAPARYILAKSVAFGAEGMAFDWPRYRFIEGEAVVALADDDTVRAAMATPAAEKARALGAGEWLMTMPGNRVRSAQAGPVAEDTLNWIRELRATPGVLSATPNYVVSSQQTGTPVSEPLYTRQWHYDLINGPAAWQLAPGGGAGVNVAVLDSGLLRLPSGAWHPDLDSNVQSRPAYDFVDNDTIPADPGSSVGGDVFHGTHVAGTVAAVVNDAGSGGVAYGAGLVPVRVLGEGGTGSSADLIAAINWLVAGSGGQPYADVVNMSLGGLPRIQDLEDAIAKGVGKGMVFVAAAGNAATSTLSYPAASPNVLAVSAVDGGGQLAGYSNFGSWIDLAAPGGDASRDGNLDGAGDVVWSTSGERDGGVSIAGYRGLQGTSMASPHVAGVLALMKARDPAMNYDKVRVWLQGGQMTDGQARRNDTLGWGVLDAARAVSAAGSGFADTILSASPALVSLSNEGEQSVSVELSVFGDGNVSNLSLGDMPAWIDVTGCQSAPPCALQVTLIKDQLTPDEPARGSIVVNYQVDGASADPLSIPVIGQLVSDEQARNAGRHFVLLVNTEPNEDNLYMAESQVTLDAENGVYSFRFENDDGEEPQQLREVRPGDYYLVAGSDLDGDGIICQPGEACAEYPITGLREVITIEEGQSLSDIRLTTGFSRPTISAASPDILPRPGFQGYQLRAPETQTGPADNRIRMTQ</sequence>
<dbReference type="Proteomes" id="UP000216984">
    <property type="component" value="Unassembled WGS sequence"/>
</dbReference>
<organism evidence="8 9">
    <name type="scientific">Marinobacter vinifirmus</name>
    <dbReference type="NCBI Taxonomy" id="355591"/>
    <lineage>
        <taxon>Bacteria</taxon>
        <taxon>Pseudomonadati</taxon>
        <taxon>Pseudomonadota</taxon>
        <taxon>Gammaproteobacteria</taxon>
        <taxon>Pseudomonadales</taxon>
        <taxon>Marinobacteraceae</taxon>
        <taxon>Marinobacter</taxon>
    </lineage>
</organism>
<keyword evidence="4 5" id="KW-0720">Serine protease</keyword>
<feature type="active site" description="Charge relay system" evidence="5">
    <location>
        <position position="309"/>
    </location>
</feature>
<evidence type="ECO:0000313" key="9">
    <source>
        <dbReference type="Proteomes" id="UP000216984"/>
    </source>
</evidence>
<keyword evidence="3 5" id="KW-0378">Hydrolase</keyword>
<dbReference type="InterPro" id="IPR015500">
    <property type="entry name" value="Peptidase_S8_subtilisin-rel"/>
</dbReference>
<name>A0A7Z1DZW7_9GAMM</name>
<dbReference type="RefSeq" id="WP_094623869.1">
    <property type="nucleotide sequence ID" value="NZ_NEFY01000001.1"/>
</dbReference>
<dbReference type="PROSITE" id="PS00137">
    <property type="entry name" value="SUBTILASE_HIS"/>
    <property type="match status" value="1"/>
</dbReference>
<dbReference type="GO" id="GO:0006508">
    <property type="term" value="P:proteolysis"/>
    <property type="evidence" value="ECO:0007669"/>
    <property type="project" value="UniProtKB-KW"/>
</dbReference>
<evidence type="ECO:0000256" key="1">
    <source>
        <dbReference type="ARBA" id="ARBA00011073"/>
    </source>
</evidence>
<feature type="active site" description="Charge relay system" evidence="5">
    <location>
        <position position="534"/>
    </location>
</feature>
<evidence type="ECO:0000256" key="2">
    <source>
        <dbReference type="ARBA" id="ARBA00022670"/>
    </source>
</evidence>
<accession>A0A7Z1DZW7</accession>
<dbReference type="InterPro" id="IPR000209">
    <property type="entry name" value="Peptidase_S8/S53_dom"/>
</dbReference>
<evidence type="ECO:0000256" key="5">
    <source>
        <dbReference type="PROSITE-ProRule" id="PRU01240"/>
    </source>
</evidence>
<evidence type="ECO:0000256" key="6">
    <source>
        <dbReference type="SAM" id="MobiDB-lite"/>
    </source>
</evidence>
<dbReference type="PANTHER" id="PTHR43806:SF11">
    <property type="entry name" value="CEREVISIN-RELATED"/>
    <property type="match status" value="1"/>
</dbReference>
<dbReference type="PANTHER" id="PTHR43806">
    <property type="entry name" value="PEPTIDASE S8"/>
    <property type="match status" value="1"/>
</dbReference>
<dbReference type="PROSITE" id="PS00138">
    <property type="entry name" value="SUBTILASE_SER"/>
    <property type="match status" value="1"/>
</dbReference>
<evidence type="ECO:0000256" key="3">
    <source>
        <dbReference type="ARBA" id="ARBA00022801"/>
    </source>
</evidence>
<dbReference type="PIRSF" id="PIRSF037893">
    <property type="entry name" value="Subtilisin_rel_Maqu_2796"/>
    <property type="match status" value="1"/>
</dbReference>
<keyword evidence="9" id="KW-1185">Reference proteome</keyword>
<keyword evidence="2 5" id="KW-0645">Protease</keyword>
<dbReference type="InterPro" id="IPR017309">
    <property type="entry name" value="Pept_S8A_subtilisin_proteobac"/>
</dbReference>
<proteinExistence type="inferred from homology"/>
<dbReference type="Pfam" id="PF00082">
    <property type="entry name" value="Peptidase_S8"/>
    <property type="match status" value="1"/>
</dbReference>
<dbReference type="Gene3D" id="3.40.50.200">
    <property type="entry name" value="Peptidase S8/S53 domain"/>
    <property type="match status" value="1"/>
</dbReference>
<dbReference type="InterPro" id="IPR022398">
    <property type="entry name" value="Peptidase_S8_His-AS"/>
</dbReference>
<feature type="active site" description="Charge relay system" evidence="5">
    <location>
        <position position="356"/>
    </location>
</feature>
<dbReference type="PROSITE" id="PS51892">
    <property type="entry name" value="SUBTILASE"/>
    <property type="match status" value="1"/>
</dbReference>
<evidence type="ECO:0000313" key="8">
    <source>
        <dbReference type="EMBL" id="OZC37832.1"/>
    </source>
</evidence>
<dbReference type="GO" id="GO:0004252">
    <property type="term" value="F:serine-type endopeptidase activity"/>
    <property type="evidence" value="ECO:0007669"/>
    <property type="project" value="UniProtKB-UniRule"/>
</dbReference>
<comment type="similarity">
    <text evidence="1 5">Belongs to the peptidase S8 family.</text>
</comment>
<feature type="compositionally biased region" description="Polar residues" evidence="6">
    <location>
        <begin position="839"/>
        <end position="853"/>
    </location>
</feature>
<reference evidence="8 9" key="1">
    <citation type="submission" date="2017-06" db="EMBL/GenBank/DDBJ databases">
        <title>Draft genome sequence of the halophilic bacterium Marinobacter vinifirmus FB1.</title>
        <authorList>
            <person name="Stepanov V.G."/>
            <person name="Roberts D.J."/>
            <person name="Fox G.E."/>
        </authorList>
    </citation>
    <scope>NUCLEOTIDE SEQUENCE [LARGE SCALE GENOMIC DNA]</scope>
    <source>
        <strain evidence="8 9">FB1</strain>
    </source>
</reference>
<dbReference type="SUPFAM" id="SSF52743">
    <property type="entry name" value="Subtilisin-like"/>
    <property type="match status" value="1"/>
</dbReference>
<feature type="region of interest" description="Disordered" evidence="6">
    <location>
        <begin position="817"/>
        <end position="853"/>
    </location>
</feature>
<evidence type="ECO:0000259" key="7">
    <source>
        <dbReference type="Pfam" id="PF00082"/>
    </source>
</evidence>